<evidence type="ECO:0000256" key="1">
    <source>
        <dbReference type="SAM" id="MobiDB-lite"/>
    </source>
</evidence>
<protein>
    <submittedName>
        <fullName evidence="2">Uncharacterized protein</fullName>
    </submittedName>
</protein>
<dbReference type="PANTHER" id="PTHR14974:SF3">
    <property type="entry name" value="SIMILAR TO RIKEN CDNA 1700025G04 GENE"/>
    <property type="match status" value="1"/>
</dbReference>
<keyword evidence="3" id="KW-1185">Reference proteome</keyword>
<evidence type="ECO:0000313" key="2">
    <source>
        <dbReference type="EnsemblMetazoa" id="AMEC011882-PA"/>
    </source>
</evidence>
<reference evidence="2" key="2">
    <citation type="submission" date="2020-05" db="UniProtKB">
        <authorList>
            <consortium name="EnsemblMetazoa"/>
        </authorList>
    </citation>
    <scope>IDENTIFICATION</scope>
    <source>
        <strain evidence="2">CM1001059</strain>
    </source>
</reference>
<feature type="compositionally biased region" description="Polar residues" evidence="1">
    <location>
        <begin position="210"/>
        <end position="222"/>
    </location>
</feature>
<sequence>MQNWSAYPFVAGLELRNHPVVDGVFQIVWITAVASLYQALWLEVELLLYPIGFMLGLEVLLVAAGDVIKRWNDEAEDCFLRRGQDGVVWIEADEEDGQNGRSDERGDRGDRGDLNVEKEKLDEEHSLRDDGSPEPPNGEIVSILRKNGSLLQSQEISSSQQNFFRMLDQKIEEGPDYDSSSETEQALEEARLNALVQHWESASLTTSMCSSTSRSLQGTPVRQQQQQQQQQSQQQQQQQAQSLSQQFQQQQSLPPHSTTSYYNDILRHPMQVSVGEREKITTISIF</sequence>
<dbReference type="AlphaFoldDB" id="A0A182U0W1"/>
<name>A0A182U0W1_9DIPT</name>
<reference evidence="3" key="1">
    <citation type="submission" date="2014-01" db="EMBL/GenBank/DDBJ databases">
        <title>The Genome Sequence of Anopheles melas CM1001059_A (V2).</title>
        <authorList>
            <consortium name="The Broad Institute Genomics Platform"/>
            <person name="Neafsey D.E."/>
            <person name="Besansky N."/>
            <person name="Howell P."/>
            <person name="Walton C."/>
            <person name="Young S.K."/>
            <person name="Zeng Q."/>
            <person name="Gargeya S."/>
            <person name="Fitzgerald M."/>
            <person name="Haas B."/>
            <person name="Abouelleil A."/>
            <person name="Allen A.W."/>
            <person name="Alvarado L."/>
            <person name="Arachchi H.M."/>
            <person name="Berlin A.M."/>
            <person name="Chapman S.B."/>
            <person name="Gainer-Dewar J."/>
            <person name="Goldberg J."/>
            <person name="Griggs A."/>
            <person name="Gujja S."/>
            <person name="Hansen M."/>
            <person name="Howarth C."/>
            <person name="Imamovic A."/>
            <person name="Ireland A."/>
            <person name="Larimer J."/>
            <person name="McCowan C."/>
            <person name="Murphy C."/>
            <person name="Pearson M."/>
            <person name="Poon T.W."/>
            <person name="Priest M."/>
            <person name="Roberts A."/>
            <person name="Saif S."/>
            <person name="Shea T."/>
            <person name="Sisk P."/>
            <person name="Sykes S."/>
            <person name="Wortman J."/>
            <person name="Nusbaum C."/>
            <person name="Birren B."/>
        </authorList>
    </citation>
    <scope>NUCLEOTIDE SEQUENCE [LARGE SCALE GENOMIC DNA]</scope>
    <source>
        <strain evidence="3">CM1001059</strain>
    </source>
</reference>
<dbReference type="EnsemblMetazoa" id="AMEC011882-RA">
    <property type="protein sequence ID" value="AMEC011882-PA"/>
    <property type="gene ID" value="AMEC011882"/>
</dbReference>
<evidence type="ECO:0000313" key="3">
    <source>
        <dbReference type="Proteomes" id="UP000075902"/>
    </source>
</evidence>
<feature type="compositionally biased region" description="Low complexity" evidence="1">
    <location>
        <begin position="223"/>
        <end position="252"/>
    </location>
</feature>
<feature type="compositionally biased region" description="Basic and acidic residues" evidence="1">
    <location>
        <begin position="101"/>
        <end position="131"/>
    </location>
</feature>
<dbReference type="PANTHER" id="PTHR14974">
    <property type="entry name" value="SIMILAR TO RIKEN CDNA 1700025G04 GENE"/>
    <property type="match status" value="1"/>
</dbReference>
<dbReference type="Proteomes" id="UP000075902">
    <property type="component" value="Unassembled WGS sequence"/>
</dbReference>
<dbReference type="Pfam" id="PF15389">
    <property type="entry name" value="DUF4612"/>
    <property type="match status" value="1"/>
</dbReference>
<dbReference type="InterPro" id="IPR027967">
    <property type="entry name" value="DUF4612"/>
</dbReference>
<accession>A0A182U0W1</accession>
<feature type="region of interest" description="Disordered" evidence="1">
    <location>
        <begin position="210"/>
        <end position="261"/>
    </location>
</feature>
<organism evidence="2 3">
    <name type="scientific">Anopheles melas</name>
    <dbReference type="NCBI Taxonomy" id="34690"/>
    <lineage>
        <taxon>Eukaryota</taxon>
        <taxon>Metazoa</taxon>
        <taxon>Ecdysozoa</taxon>
        <taxon>Arthropoda</taxon>
        <taxon>Hexapoda</taxon>
        <taxon>Insecta</taxon>
        <taxon>Pterygota</taxon>
        <taxon>Neoptera</taxon>
        <taxon>Endopterygota</taxon>
        <taxon>Diptera</taxon>
        <taxon>Nematocera</taxon>
        <taxon>Culicoidea</taxon>
        <taxon>Culicidae</taxon>
        <taxon>Anophelinae</taxon>
        <taxon>Anopheles</taxon>
    </lineage>
</organism>
<feature type="region of interest" description="Disordered" evidence="1">
    <location>
        <begin position="91"/>
        <end position="139"/>
    </location>
</feature>
<proteinExistence type="predicted"/>
<dbReference type="VEuPathDB" id="VectorBase:AMEC011882"/>